<sequence>MWVDVFGCCFQEEDNLHFVFKLFTTYNKMYEDQTEVIFVDNLKSGWTEAKQGENILKNNWQNHENEKPFETLAKQEKVTLSSFFTPGPKKW</sequence>
<accession>A0ABW2RM94</accession>
<evidence type="ECO:0000313" key="1">
    <source>
        <dbReference type="EMBL" id="MFC7442064.1"/>
    </source>
</evidence>
<keyword evidence="2" id="KW-1185">Reference proteome</keyword>
<name>A0ABW2RM94_9BACL</name>
<proteinExistence type="predicted"/>
<gene>
    <name evidence="1" type="ORF">ACFQNG_13275</name>
</gene>
<organism evidence="1 2">
    <name type="scientific">Laceyella putida</name>
    <dbReference type="NCBI Taxonomy" id="110101"/>
    <lineage>
        <taxon>Bacteria</taxon>
        <taxon>Bacillati</taxon>
        <taxon>Bacillota</taxon>
        <taxon>Bacilli</taxon>
        <taxon>Bacillales</taxon>
        <taxon>Thermoactinomycetaceae</taxon>
        <taxon>Laceyella</taxon>
    </lineage>
</organism>
<dbReference type="RefSeq" id="WP_379865696.1">
    <property type="nucleotide sequence ID" value="NZ_JBHTBW010000045.1"/>
</dbReference>
<comment type="caution">
    <text evidence="1">The sequence shown here is derived from an EMBL/GenBank/DDBJ whole genome shotgun (WGS) entry which is preliminary data.</text>
</comment>
<dbReference type="EMBL" id="JBHTBW010000045">
    <property type="protein sequence ID" value="MFC7442064.1"/>
    <property type="molecule type" value="Genomic_DNA"/>
</dbReference>
<protein>
    <recommendedName>
        <fullName evidence="3">Integrase catalytic domain-containing protein</fullName>
    </recommendedName>
</protein>
<reference evidence="2" key="1">
    <citation type="journal article" date="2019" name="Int. J. Syst. Evol. Microbiol.">
        <title>The Global Catalogue of Microorganisms (GCM) 10K type strain sequencing project: providing services to taxonomists for standard genome sequencing and annotation.</title>
        <authorList>
            <consortium name="The Broad Institute Genomics Platform"/>
            <consortium name="The Broad Institute Genome Sequencing Center for Infectious Disease"/>
            <person name="Wu L."/>
            <person name="Ma J."/>
        </authorList>
    </citation>
    <scope>NUCLEOTIDE SEQUENCE [LARGE SCALE GENOMIC DNA]</scope>
    <source>
        <strain evidence="2">CGMCC 1.12942</strain>
    </source>
</reference>
<dbReference type="Proteomes" id="UP001596500">
    <property type="component" value="Unassembled WGS sequence"/>
</dbReference>
<evidence type="ECO:0000313" key="2">
    <source>
        <dbReference type="Proteomes" id="UP001596500"/>
    </source>
</evidence>
<evidence type="ECO:0008006" key="3">
    <source>
        <dbReference type="Google" id="ProtNLM"/>
    </source>
</evidence>